<dbReference type="GO" id="GO:0006145">
    <property type="term" value="P:purine nucleobase catabolic process"/>
    <property type="evidence" value="ECO:0007669"/>
    <property type="project" value="TreeGrafter"/>
</dbReference>
<dbReference type="InterPro" id="IPR011059">
    <property type="entry name" value="Metal-dep_hydrolase_composite"/>
</dbReference>
<accession>A0A095T6I9</accession>
<evidence type="ECO:0000259" key="8">
    <source>
        <dbReference type="Pfam" id="PF12890"/>
    </source>
</evidence>
<evidence type="ECO:0000313" key="10">
    <source>
        <dbReference type="Proteomes" id="UP000029577"/>
    </source>
</evidence>
<protein>
    <submittedName>
        <fullName evidence="9">Dihydroorotase</fullName>
        <ecNumber evidence="9">3.5.2.3</ecNumber>
    </submittedName>
</protein>
<gene>
    <name evidence="9" type="ORF">HA49_15305</name>
</gene>
<name>A0A095T6I9_9GAMM</name>
<comment type="function">
    <text evidence="2">Catalyzes the reversible cyclization of carbamoyl aspartate to dihydroorotate.</text>
</comment>
<dbReference type="InterPro" id="IPR032466">
    <property type="entry name" value="Metal_Hydrolase"/>
</dbReference>
<proteinExistence type="inferred from homology"/>
<keyword evidence="6" id="KW-0665">Pyrimidine biosynthesis</keyword>
<dbReference type="EC" id="3.5.2.3" evidence="9"/>
<dbReference type="Gene3D" id="2.30.40.10">
    <property type="entry name" value="Urease, subunit C, domain 1"/>
    <property type="match status" value="1"/>
</dbReference>
<evidence type="ECO:0000256" key="5">
    <source>
        <dbReference type="ARBA" id="ARBA00022801"/>
    </source>
</evidence>
<evidence type="ECO:0000256" key="4">
    <source>
        <dbReference type="ARBA" id="ARBA00022723"/>
    </source>
</evidence>
<dbReference type="InterPro" id="IPR002195">
    <property type="entry name" value="Dihydroorotase_CS"/>
</dbReference>
<dbReference type="GO" id="GO:0004038">
    <property type="term" value="F:allantoinase activity"/>
    <property type="evidence" value="ECO:0007669"/>
    <property type="project" value="TreeGrafter"/>
</dbReference>
<evidence type="ECO:0000313" key="9">
    <source>
        <dbReference type="EMBL" id="KGD72134.1"/>
    </source>
</evidence>
<dbReference type="PROSITE" id="PS00483">
    <property type="entry name" value="DIHYDROOROTASE_2"/>
    <property type="match status" value="1"/>
</dbReference>
<evidence type="ECO:0000256" key="1">
    <source>
        <dbReference type="ARBA" id="ARBA00001947"/>
    </source>
</evidence>
<dbReference type="SUPFAM" id="SSF51338">
    <property type="entry name" value="Composite domain of metallo-dependent hydrolases"/>
    <property type="match status" value="1"/>
</dbReference>
<dbReference type="OrthoDB" id="5687299at2"/>
<dbReference type="CDD" id="cd01318">
    <property type="entry name" value="DHOase_IIb"/>
    <property type="match status" value="1"/>
</dbReference>
<dbReference type="PANTHER" id="PTHR43668:SF4">
    <property type="entry name" value="ALLANTOINASE"/>
    <property type="match status" value="1"/>
</dbReference>
<dbReference type="GO" id="GO:0005737">
    <property type="term" value="C:cytoplasm"/>
    <property type="evidence" value="ECO:0007669"/>
    <property type="project" value="TreeGrafter"/>
</dbReference>
<dbReference type="Proteomes" id="UP000029577">
    <property type="component" value="Unassembled WGS sequence"/>
</dbReference>
<dbReference type="EMBL" id="JPKR02000003">
    <property type="protein sequence ID" value="KGD72134.1"/>
    <property type="molecule type" value="Genomic_DNA"/>
</dbReference>
<keyword evidence="5 9" id="KW-0378">Hydrolase</keyword>
<dbReference type="GO" id="GO:0046872">
    <property type="term" value="F:metal ion binding"/>
    <property type="evidence" value="ECO:0007669"/>
    <property type="project" value="UniProtKB-KW"/>
</dbReference>
<evidence type="ECO:0000256" key="2">
    <source>
        <dbReference type="ARBA" id="ARBA00002368"/>
    </source>
</evidence>
<dbReference type="Pfam" id="PF01979">
    <property type="entry name" value="Amidohydro_1"/>
    <property type="match status" value="1"/>
</dbReference>
<dbReference type="RefSeq" id="WP_038021416.1">
    <property type="nucleotide sequence ID" value="NZ_JPKR02000003.1"/>
</dbReference>
<comment type="cofactor">
    <cofactor evidence="1">
        <name>Zn(2+)</name>
        <dbReference type="ChEBI" id="CHEBI:29105"/>
    </cofactor>
</comment>
<feature type="domain" description="Dihydroorotase catalytic" evidence="8">
    <location>
        <begin position="49"/>
        <end position="145"/>
    </location>
</feature>
<feature type="domain" description="Amidohydrolase-related" evidence="7">
    <location>
        <begin position="225"/>
        <end position="429"/>
    </location>
</feature>
<dbReference type="SUPFAM" id="SSF51556">
    <property type="entry name" value="Metallo-dependent hydrolases"/>
    <property type="match status" value="1"/>
</dbReference>
<evidence type="ECO:0000259" key="7">
    <source>
        <dbReference type="Pfam" id="PF01979"/>
    </source>
</evidence>
<dbReference type="PANTHER" id="PTHR43668">
    <property type="entry name" value="ALLANTOINASE"/>
    <property type="match status" value="1"/>
</dbReference>
<comment type="similarity">
    <text evidence="3">Belongs to the metallo-dependent hydrolases superfamily. DHOase family. Class I DHOase subfamily.</text>
</comment>
<dbReference type="GO" id="GO:0004151">
    <property type="term" value="F:dihydroorotase activity"/>
    <property type="evidence" value="ECO:0007669"/>
    <property type="project" value="UniProtKB-EC"/>
</dbReference>
<dbReference type="eggNOG" id="COG0044">
    <property type="taxonomic scope" value="Bacteria"/>
</dbReference>
<organism evidence="9 10">
    <name type="scientific">Tatumella morbirosei</name>
    <dbReference type="NCBI Taxonomy" id="642227"/>
    <lineage>
        <taxon>Bacteria</taxon>
        <taxon>Pseudomonadati</taxon>
        <taxon>Pseudomonadota</taxon>
        <taxon>Gammaproteobacteria</taxon>
        <taxon>Enterobacterales</taxon>
        <taxon>Erwiniaceae</taxon>
        <taxon>Tatumella</taxon>
    </lineage>
</organism>
<dbReference type="InterPro" id="IPR050138">
    <property type="entry name" value="DHOase/Allantoinase_Hydrolase"/>
</dbReference>
<dbReference type="InterPro" id="IPR024403">
    <property type="entry name" value="DHOase_cat"/>
</dbReference>
<dbReference type="Pfam" id="PF12890">
    <property type="entry name" value="DHOase"/>
    <property type="match status" value="1"/>
</dbReference>
<reference evidence="9" key="1">
    <citation type="submission" date="2014-12" db="EMBL/GenBank/DDBJ databases">
        <title>The draft genome of the Tatumella morbirosei type strain, LMG23360T isolated from pineapple rot.</title>
        <authorList>
            <person name="Smits T.H."/>
            <person name="Palmer M."/>
            <person name="Venter S.N."/>
            <person name="Duffy B."/>
            <person name="Steenkamp E.T."/>
            <person name="Chan W.Y."/>
            <person name="Coutinho T.A."/>
            <person name="Coetzee M.P."/>
            <person name="De Maayer P."/>
        </authorList>
    </citation>
    <scope>NUCLEOTIDE SEQUENCE [LARGE SCALE GENOMIC DNA]</scope>
    <source>
        <strain evidence="9">LMG 23360</strain>
    </source>
</reference>
<dbReference type="NCBIfam" id="NF006688">
    <property type="entry name" value="PRK09236.1"/>
    <property type="match status" value="1"/>
</dbReference>
<comment type="caution">
    <text evidence="9">The sequence shown here is derived from an EMBL/GenBank/DDBJ whole genome shotgun (WGS) entry which is preliminary data.</text>
</comment>
<evidence type="ECO:0000256" key="6">
    <source>
        <dbReference type="ARBA" id="ARBA00022975"/>
    </source>
</evidence>
<sequence>MRPLLLTNALILNEDNRIQADIFIDKGRIQKIASLITSRPEWQVIDLRGKWVIPGMIDDQVHFREPGLTHKGTIATESAAAVMGGITSFMEMPNVTPPTTTRQALKDKFHRASDCSLANYSFYFGATNDNLEELKTLTASEACGVKVFMGASTGNMLVDNQQVLESIFVNAPCLVATHCEHTPTIKHNEQRWRDQYGESVPPGEHAAIRSVEACLSSSRQAVALAKKHNTRLHVLHITTADELELFDAAPTLEALRKKTITAEACVHHLYFNHTDYETLGHQLKCNPSVKTNHHQEALWKGVNEGIIDVIATDHAPHLLEEKQNNYFAAPSGLPLVQHALPALLDMSRRGIFTPEMVVRKTSHAVAERFQLTDRGYIREGYWADLVVIDPSSQQQIIREDVAYKCGWSPFEGRIFSGGAVDMTLVNGQIIWDGKTIHQRYGLALEFSR</sequence>
<dbReference type="InterPro" id="IPR006680">
    <property type="entry name" value="Amidohydro-rel"/>
</dbReference>
<keyword evidence="4" id="KW-0479">Metal-binding</keyword>
<evidence type="ECO:0000256" key="3">
    <source>
        <dbReference type="ARBA" id="ARBA00010286"/>
    </source>
</evidence>
<keyword evidence="10" id="KW-1185">Reference proteome</keyword>
<dbReference type="Gene3D" id="3.20.20.140">
    <property type="entry name" value="Metal-dependent hydrolases"/>
    <property type="match status" value="1"/>
</dbReference>
<dbReference type="AlphaFoldDB" id="A0A095T6I9"/>
<dbReference type="STRING" id="642227.HA49_15305"/>